<dbReference type="EMBL" id="JPVP01000056">
    <property type="protein sequence ID" value="KGR84343.1"/>
    <property type="molecule type" value="Genomic_DNA"/>
</dbReference>
<organism evidence="2 3">
    <name type="scientific">Lysinibacillus odysseyi 34hs-1 = NBRC 100172</name>
    <dbReference type="NCBI Taxonomy" id="1220589"/>
    <lineage>
        <taxon>Bacteria</taxon>
        <taxon>Bacillati</taxon>
        <taxon>Bacillota</taxon>
        <taxon>Bacilli</taxon>
        <taxon>Bacillales</taxon>
        <taxon>Bacillaceae</taxon>
        <taxon>Lysinibacillus</taxon>
    </lineage>
</organism>
<protein>
    <submittedName>
        <fullName evidence="2">Glyoxalase</fullName>
    </submittedName>
</protein>
<sequence length="119" mass="13477">MWKKVECVAIYTEDIEKSIAFYETMGLKKAWDTYQDEGKKWRLVGLGFPEGNTELVLKNNPDLDMMEAEIRVEDVRALYDSLKDNAEVKWIRPPFPNALGGHVAVMEAPDGNVFVLIGG</sequence>
<reference evidence="2 3" key="1">
    <citation type="submission" date="2014-02" db="EMBL/GenBank/DDBJ databases">
        <title>Draft genome sequence of Lysinibacillus odysseyi NBRC 100172.</title>
        <authorList>
            <person name="Zhang F."/>
            <person name="Wang G."/>
            <person name="Zhang L."/>
        </authorList>
    </citation>
    <scope>NUCLEOTIDE SEQUENCE [LARGE SCALE GENOMIC DNA]</scope>
    <source>
        <strain evidence="2 3">NBRC 100172</strain>
    </source>
</reference>
<comment type="caution">
    <text evidence="2">The sequence shown here is derived from an EMBL/GenBank/DDBJ whole genome shotgun (WGS) entry which is preliminary data.</text>
</comment>
<evidence type="ECO:0000313" key="2">
    <source>
        <dbReference type="EMBL" id="KGR84343.1"/>
    </source>
</evidence>
<dbReference type="PROSITE" id="PS51819">
    <property type="entry name" value="VOC"/>
    <property type="match status" value="1"/>
</dbReference>
<dbReference type="Pfam" id="PF00903">
    <property type="entry name" value="Glyoxalase"/>
    <property type="match status" value="1"/>
</dbReference>
<proteinExistence type="predicted"/>
<feature type="domain" description="VOC" evidence="1">
    <location>
        <begin position="4"/>
        <end position="119"/>
    </location>
</feature>
<dbReference type="eggNOG" id="COG0346">
    <property type="taxonomic scope" value="Bacteria"/>
</dbReference>
<dbReference type="InterPro" id="IPR004360">
    <property type="entry name" value="Glyas_Fos-R_dOase_dom"/>
</dbReference>
<accession>A0A0A3INF1</accession>
<dbReference type="InterPro" id="IPR037523">
    <property type="entry name" value="VOC_core"/>
</dbReference>
<gene>
    <name evidence="2" type="ORF">CD32_12165</name>
</gene>
<dbReference type="InterPro" id="IPR029068">
    <property type="entry name" value="Glyas_Bleomycin-R_OHBP_Dase"/>
</dbReference>
<dbReference type="AlphaFoldDB" id="A0A0A3INF1"/>
<dbReference type="RefSeq" id="WP_036154947.1">
    <property type="nucleotide sequence ID" value="NZ_AVCX01000005.1"/>
</dbReference>
<dbReference type="STRING" id="1220589.CD32_12165"/>
<evidence type="ECO:0000259" key="1">
    <source>
        <dbReference type="PROSITE" id="PS51819"/>
    </source>
</evidence>
<dbReference type="Proteomes" id="UP000030437">
    <property type="component" value="Unassembled WGS sequence"/>
</dbReference>
<name>A0A0A3INF1_9BACI</name>
<dbReference type="Gene3D" id="3.10.180.10">
    <property type="entry name" value="2,3-Dihydroxybiphenyl 1,2-Dioxygenase, domain 1"/>
    <property type="match status" value="1"/>
</dbReference>
<dbReference type="OrthoDB" id="375220at2"/>
<dbReference type="SUPFAM" id="SSF54593">
    <property type="entry name" value="Glyoxalase/Bleomycin resistance protein/Dihydroxybiphenyl dioxygenase"/>
    <property type="match status" value="1"/>
</dbReference>
<keyword evidence="3" id="KW-1185">Reference proteome</keyword>
<evidence type="ECO:0000313" key="3">
    <source>
        <dbReference type="Proteomes" id="UP000030437"/>
    </source>
</evidence>